<comment type="caution">
    <text evidence="1">The sequence shown here is derived from an EMBL/GenBank/DDBJ whole genome shotgun (WGS) entry which is preliminary data.</text>
</comment>
<protein>
    <submittedName>
        <fullName evidence="1">Uncharacterized protein</fullName>
    </submittedName>
</protein>
<proteinExistence type="predicted"/>
<dbReference type="Proteomes" id="UP000218231">
    <property type="component" value="Unassembled WGS sequence"/>
</dbReference>
<dbReference type="AlphaFoldDB" id="A0A2A2K3J7"/>
<evidence type="ECO:0000313" key="2">
    <source>
        <dbReference type="Proteomes" id="UP000218231"/>
    </source>
</evidence>
<dbReference type="EMBL" id="LIAE01009755">
    <property type="protein sequence ID" value="PAV68462.1"/>
    <property type="molecule type" value="Genomic_DNA"/>
</dbReference>
<sequence>MPIMTHRRSRAWPVERNHTAFTQQLPDRRIWCAGGALTACPPRESVGNQQIQTGSVTRIADLPVNHQIEHRGGGHLDVACLDDSAAAVGQIARLQHAVPEIE</sequence>
<gene>
    <name evidence="1" type="ORF">WR25_25736</name>
</gene>
<keyword evidence="2" id="KW-1185">Reference proteome</keyword>
<reference evidence="1 2" key="1">
    <citation type="journal article" date="2017" name="Curr. Biol.">
        <title>Genome architecture and evolution of a unichromosomal asexual nematode.</title>
        <authorList>
            <person name="Fradin H."/>
            <person name="Zegar C."/>
            <person name="Gutwein M."/>
            <person name="Lucas J."/>
            <person name="Kovtun M."/>
            <person name="Corcoran D."/>
            <person name="Baugh L.R."/>
            <person name="Kiontke K."/>
            <person name="Gunsalus K."/>
            <person name="Fitch D.H."/>
            <person name="Piano F."/>
        </authorList>
    </citation>
    <scope>NUCLEOTIDE SEQUENCE [LARGE SCALE GENOMIC DNA]</scope>
    <source>
        <strain evidence="1">PF1309</strain>
    </source>
</reference>
<evidence type="ECO:0000313" key="1">
    <source>
        <dbReference type="EMBL" id="PAV68462.1"/>
    </source>
</evidence>
<name>A0A2A2K3J7_9BILA</name>
<accession>A0A2A2K3J7</accession>
<organism evidence="1 2">
    <name type="scientific">Diploscapter pachys</name>
    <dbReference type="NCBI Taxonomy" id="2018661"/>
    <lineage>
        <taxon>Eukaryota</taxon>
        <taxon>Metazoa</taxon>
        <taxon>Ecdysozoa</taxon>
        <taxon>Nematoda</taxon>
        <taxon>Chromadorea</taxon>
        <taxon>Rhabditida</taxon>
        <taxon>Rhabditina</taxon>
        <taxon>Rhabditomorpha</taxon>
        <taxon>Rhabditoidea</taxon>
        <taxon>Rhabditidae</taxon>
        <taxon>Diploscapter</taxon>
    </lineage>
</organism>